<protein>
    <submittedName>
        <fullName evidence="3">Pimeloyl-ACP methyl ester carboxylesterase</fullName>
    </submittedName>
</protein>
<name>A0AAW8GGQ1_9GAMM</name>
<reference evidence="3" key="1">
    <citation type="submission" date="2023-07" db="EMBL/GenBank/DDBJ databases">
        <title>Functional and genomic diversity of the sorghum phyllosphere microbiome.</title>
        <authorList>
            <person name="Shade A."/>
        </authorList>
    </citation>
    <scope>NUCLEOTIDE SEQUENCE</scope>
    <source>
        <strain evidence="3">SORGH_AS_0908</strain>
    </source>
</reference>
<dbReference type="GO" id="GO:0016020">
    <property type="term" value="C:membrane"/>
    <property type="evidence" value="ECO:0007669"/>
    <property type="project" value="TreeGrafter"/>
</dbReference>
<comment type="caution">
    <text evidence="3">The sequence shown here is derived from an EMBL/GenBank/DDBJ whole genome shotgun (WGS) entry which is preliminary data.</text>
</comment>
<dbReference type="AlphaFoldDB" id="A0AAW8GGQ1"/>
<evidence type="ECO:0000313" key="4">
    <source>
        <dbReference type="Proteomes" id="UP001234354"/>
    </source>
</evidence>
<dbReference type="Pfam" id="PF00561">
    <property type="entry name" value="Abhydrolase_1"/>
    <property type="match status" value="1"/>
</dbReference>
<feature type="domain" description="AB hydrolase-1" evidence="2">
    <location>
        <begin position="18"/>
        <end position="248"/>
    </location>
</feature>
<dbReference type="Gene3D" id="3.40.50.1820">
    <property type="entry name" value="alpha/beta hydrolase"/>
    <property type="match status" value="1"/>
</dbReference>
<evidence type="ECO:0000256" key="1">
    <source>
        <dbReference type="ARBA" id="ARBA00022801"/>
    </source>
</evidence>
<dbReference type="GO" id="GO:0016787">
    <property type="term" value="F:hydrolase activity"/>
    <property type="evidence" value="ECO:0007669"/>
    <property type="project" value="UniProtKB-KW"/>
</dbReference>
<sequence>MLALHLNRPGQAMPQLQLFFLHALGASAGEWERVIARLGDRADCIALDIPGFGGTSAGECTDVPALVDWFCATVAARAPSRWCVVGHSMGGKIATLAAARAREGAPGLAGLCGVVLVAASPPSPEPMEEQRRQQMLDWFADGAPTPGQAAQFVDDNSARRLDEAPREQAIADVRRSDPRAWRAWLEQGSKEDASAQAGRIALPALLLAGAEDGDLDADAQRRLNLPHYPEAGEVVAIADAAHLIPYEQPDALAAHIDALLQWAEAGALPPAFIDLLNLPRVQPRMRATLLARHRGPPRDAPRVLSDAQRAVLADVVASVLALDDAPQAADLARRMDVGLATQAGDGWRFADLPADAQAWPLGLDALDAMTGGWCARDSLAQEAWLTRIARGDAQPGPQSALDGAQLARWFEDVRAEIARTWASLPATMAAMGYDGFATGSAPGEGEGYILAGADQREPWQRLPDTRE</sequence>
<dbReference type="InterPro" id="IPR029058">
    <property type="entry name" value="AB_hydrolase_fold"/>
</dbReference>
<accession>A0AAW8GGQ1</accession>
<organism evidence="3 4">
    <name type="scientific">Pseudoxanthomonas winnipegensis</name>
    <dbReference type="NCBI Taxonomy" id="2480810"/>
    <lineage>
        <taxon>Bacteria</taxon>
        <taxon>Pseudomonadati</taxon>
        <taxon>Pseudomonadota</taxon>
        <taxon>Gammaproteobacteria</taxon>
        <taxon>Lysobacterales</taxon>
        <taxon>Lysobacteraceae</taxon>
        <taxon>Pseudoxanthomonas</taxon>
    </lineage>
</organism>
<dbReference type="EMBL" id="JAUTBB010000001">
    <property type="protein sequence ID" value="MDQ1120788.1"/>
    <property type="molecule type" value="Genomic_DNA"/>
</dbReference>
<evidence type="ECO:0000313" key="3">
    <source>
        <dbReference type="EMBL" id="MDQ1120788.1"/>
    </source>
</evidence>
<dbReference type="Proteomes" id="UP001234354">
    <property type="component" value="Unassembled WGS sequence"/>
</dbReference>
<dbReference type="SUPFAM" id="SSF53474">
    <property type="entry name" value="alpha/beta-Hydrolases"/>
    <property type="match status" value="1"/>
</dbReference>
<proteinExistence type="predicted"/>
<evidence type="ECO:0000259" key="2">
    <source>
        <dbReference type="Pfam" id="PF00561"/>
    </source>
</evidence>
<dbReference type="PANTHER" id="PTHR43798">
    <property type="entry name" value="MONOACYLGLYCEROL LIPASE"/>
    <property type="match status" value="1"/>
</dbReference>
<keyword evidence="1" id="KW-0378">Hydrolase</keyword>
<gene>
    <name evidence="3" type="ORF">QE383_003096</name>
</gene>
<dbReference type="InterPro" id="IPR050266">
    <property type="entry name" value="AB_hydrolase_sf"/>
</dbReference>
<dbReference type="InterPro" id="IPR000073">
    <property type="entry name" value="AB_hydrolase_1"/>
</dbReference>
<dbReference type="PANTHER" id="PTHR43798:SF31">
    <property type="entry name" value="AB HYDROLASE SUPERFAMILY PROTEIN YCLE"/>
    <property type="match status" value="1"/>
</dbReference>